<proteinExistence type="predicted"/>
<comment type="caution">
    <text evidence="1">The sequence shown here is derived from an EMBL/GenBank/DDBJ whole genome shotgun (WGS) entry which is preliminary data.</text>
</comment>
<dbReference type="EMBL" id="CAJVQA010002581">
    <property type="protein sequence ID" value="CAG8551533.1"/>
    <property type="molecule type" value="Genomic_DNA"/>
</dbReference>
<accession>A0A9N9B306</accession>
<dbReference type="Proteomes" id="UP000789759">
    <property type="component" value="Unassembled WGS sequence"/>
</dbReference>
<reference evidence="1" key="1">
    <citation type="submission" date="2021-06" db="EMBL/GenBank/DDBJ databases">
        <authorList>
            <person name="Kallberg Y."/>
            <person name="Tangrot J."/>
            <person name="Rosling A."/>
        </authorList>
    </citation>
    <scope>NUCLEOTIDE SEQUENCE</scope>
    <source>
        <strain evidence="1">FL966</strain>
    </source>
</reference>
<sequence length="129" mass="15143">MDIFHKRDFVKDKKSDNRSQSREAGGKYRKRFGKDFGKEIIESLRKFNEFGNTSEVSRIVCNNRCSKSKSLEIEQEAKTLLDNYIYKQQSGSKVNYLRKTMLMTEEYSEQGSFLVFWLDVLSFAELLAI</sequence>
<organism evidence="1 2">
    <name type="scientific">Cetraspora pellucida</name>
    <dbReference type="NCBI Taxonomy" id="1433469"/>
    <lineage>
        <taxon>Eukaryota</taxon>
        <taxon>Fungi</taxon>
        <taxon>Fungi incertae sedis</taxon>
        <taxon>Mucoromycota</taxon>
        <taxon>Glomeromycotina</taxon>
        <taxon>Glomeromycetes</taxon>
        <taxon>Diversisporales</taxon>
        <taxon>Gigasporaceae</taxon>
        <taxon>Cetraspora</taxon>
    </lineage>
</organism>
<keyword evidence="2" id="KW-1185">Reference proteome</keyword>
<protein>
    <submittedName>
        <fullName evidence="1">10194_t:CDS:1</fullName>
    </submittedName>
</protein>
<gene>
    <name evidence="1" type="ORF">CPELLU_LOCUS4776</name>
</gene>
<evidence type="ECO:0000313" key="1">
    <source>
        <dbReference type="EMBL" id="CAG8551533.1"/>
    </source>
</evidence>
<dbReference type="AlphaFoldDB" id="A0A9N9B306"/>
<evidence type="ECO:0000313" key="2">
    <source>
        <dbReference type="Proteomes" id="UP000789759"/>
    </source>
</evidence>
<name>A0A9N9B306_9GLOM</name>